<feature type="chain" id="PRO_5043629656" evidence="2">
    <location>
        <begin position="18"/>
        <end position="95"/>
    </location>
</feature>
<keyword evidence="2" id="KW-0732">Signal</keyword>
<feature type="signal peptide" evidence="2">
    <location>
        <begin position="1"/>
        <end position="17"/>
    </location>
</feature>
<comment type="caution">
    <text evidence="3">The sequence shown here is derived from an EMBL/GenBank/DDBJ whole genome shotgun (WGS) entry which is preliminary data.</text>
</comment>
<evidence type="ECO:0000256" key="2">
    <source>
        <dbReference type="SAM" id="SignalP"/>
    </source>
</evidence>
<proteinExistence type="predicted"/>
<keyword evidence="1" id="KW-1133">Transmembrane helix</keyword>
<keyword evidence="4" id="KW-1185">Reference proteome</keyword>
<evidence type="ECO:0000313" key="4">
    <source>
        <dbReference type="Proteomes" id="UP000762676"/>
    </source>
</evidence>
<sequence length="95" mass="9982">MVTTLFVLAALCCPVLTSTPELQVAPPPTLSTTLQSTQDWKGHSSGHFAGSEAEVAVVVVVVVVVVEVVVVVIVVVVVVVDWLRSESSIFPGNIK</sequence>
<dbReference type="AlphaFoldDB" id="A0AAV4HGX3"/>
<dbReference type="EMBL" id="BMAT01001969">
    <property type="protein sequence ID" value="GFR96670.1"/>
    <property type="molecule type" value="Genomic_DNA"/>
</dbReference>
<protein>
    <submittedName>
        <fullName evidence="3">Uncharacterized protein</fullName>
    </submittedName>
</protein>
<keyword evidence="1" id="KW-0472">Membrane</keyword>
<reference evidence="3 4" key="1">
    <citation type="journal article" date="2021" name="Elife">
        <title>Chloroplast acquisition without the gene transfer in kleptoplastic sea slugs, Plakobranchus ocellatus.</title>
        <authorList>
            <person name="Maeda T."/>
            <person name="Takahashi S."/>
            <person name="Yoshida T."/>
            <person name="Shimamura S."/>
            <person name="Takaki Y."/>
            <person name="Nagai Y."/>
            <person name="Toyoda A."/>
            <person name="Suzuki Y."/>
            <person name="Arimoto A."/>
            <person name="Ishii H."/>
            <person name="Satoh N."/>
            <person name="Nishiyama T."/>
            <person name="Hasebe M."/>
            <person name="Maruyama T."/>
            <person name="Minagawa J."/>
            <person name="Obokata J."/>
            <person name="Shigenobu S."/>
        </authorList>
    </citation>
    <scope>NUCLEOTIDE SEQUENCE [LARGE SCALE GENOMIC DNA]</scope>
</reference>
<evidence type="ECO:0000256" key="1">
    <source>
        <dbReference type="SAM" id="Phobius"/>
    </source>
</evidence>
<name>A0AAV4HGX3_9GAST</name>
<feature type="transmembrane region" description="Helical" evidence="1">
    <location>
        <begin position="55"/>
        <end position="80"/>
    </location>
</feature>
<evidence type="ECO:0000313" key="3">
    <source>
        <dbReference type="EMBL" id="GFR96670.1"/>
    </source>
</evidence>
<organism evidence="3 4">
    <name type="scientific">Elysia marginata</name>
    <dbReference type="NCBI Taxonomy" id="1093978"/>
    <lineage>
        <taxon>Eukaryota</taxon>
        <taxon>Metazoa</taxon>
        <taxon>Spiralia</taxon>
        <taxon>Lophotrochozoa</taxon>
        <taxon>Mollusca</taxon>
        <taxon>Gastropoda</taxon>
        <taxon>Heterobranchia</taxon>
        <taxon>Euthyneura</taxon>
        <taxon>Panpulmonata</taxon>
        <taxon>Sacoglossa</taxon>
        <taxon>Placobranchoidea</taxon>
        <taxon>Plakobranchidae</taxon>
        <taxon>Elysia</taxon>
    </lineage>
</organism>
<dbReference type="Proteomes" id="UP000762676">
    <property type="component" value="Unassembled WGS sequence"/>
</dbReference>
<accession>A0AAV4HGX3</accession>
<gene>
    <name evidence="3" type="ORF">ElyMa_000975600</name>
</gene>
<keyword evidence="1" id="KW-0812">Transmembrane</keyword>